<gene>
    <name evidence="2" type="ORF">L873DRAFT_673698</name>
</gene>
<accession>A0A3N4JWA6</accession>
<dbReference type="EMBL" id="ML120374">
    <property type="protein sequence ID" value="RPB01299.1"/>
    <property type="molecule type" value="Genomic_DNA"/>
</dbReference>
<name>A0A3N4JWA6_9PEZI</name>
<feature type="compositionally biased region" description="Basic residues" evidence="1">
    <location>
        <begin position="88"/>
        <end position="102"/>
    </location>
</feature>
<keyword evidence="3" id="KW-1185">Reference proteome</keyword>
<evidence type="ECO:0000313" key="3">
    <source>
        <dbReference type="Proteomes" id="UP000276215"/>
    </source>
</evidence>
<sequence length="169" mass="19705">MKNEESSSDLQKYAILAIAIVQFQNQVKIIMHARHFPNQPALRRPSVRSRAPTAQSCQRHPRFPLRRHAPSRTPQRKTIHNQTNKPNAKPRQKSKTKKKKNNISKPINQVTPSSGEYKSRSTRRAHHNPELNQLQEIHRFNTSKKKKREKITNLPPPFPILLCFFPSSR</sequence>
<evidence type="ECO:0000256" key="1">
    <source>
        <dbReference type="SAM" id="MobiDB-lite"/>
    </source>
</evidence>
<dbReference type="AlphaFoldDB" id="A0A3N4JWA6"/>
<reference evidence="2 3" key="1">
    <citation type="journal article" date="2018" name="Nat. Ecol. Evol.">
        <title>Pezizomycetes genomes reveal the molecular basis of ectomycorrhizal truffle lifestyle.</title>
        <authorList>
            <person name="Murat C."/>
            <person name="Payen T."/>
            <person name="Noel B."/>
            <person name="Kuo A."/>
            <person name="Morin E."/>
            <person name="Chen J."/>
            <person name="Kohler A."/>
            <person name="Krizsan K."/>
            <person name="Balestrini R."/>
            <person name="Da Silva C."/>
            <person name="Montanini B."/>
            <person name="Hainaut M."/>
            <person name="Levati E."/>
            <person name="Barry K.W."/>
            <person name="Belfiori B."/>
            <person name="Cichocki N."/>
            <person name="Clum A."/>
            <person name="Dockter R.B."/>
            <person name="Fauchery L."/>
            <person name="Guy J."/>
            <person name="Iotti M."/>
            <person name="Le Tacon F."/>
            <person name="Lindquist E.A."/>
            <person name="Lipzen A."/>
            <person name="Malagnac F."/>
            <person name="Mello A."/>
            <person name="Molinier V."/>
            <person name="Miyauchi S."/>
            <person name="Poulain J."/>
            <person name="Riccioni C."/>
            <person name="Rubini A."/>
            <person name="Sitrit Y."/>
            <person name="Splivallo R."/>
            <person name="Traeger S."/>
            <person name="Wang M."/>
            <person name="Zifcakova L."/>
            <person name="Wipf D."/>
            <person name="Zambonelli A."/>
            <person name="Paolocci F."/>
            <person name="Nowrousian M."/>
            <person name="Ottonello S."/>
            <person name="Baldrian P."/>
            <person name="Spatafora J.W."/>
            <person name="Henrissat B."/>
            <person name="Nagy L.G."/>
            <person name="Aury J.M."/>
            <person name="Wincker P."/>
            <person name="Grigoriev I.V."/>
            <person name="Bonfante P."/>
            <person name="Martin F.M."/>
        </authorList>
    </citation>
    <scope>NUCLEOTIDE SEQUENCE [LARGE SCALE GENOMIC DNA]</scope>
    <source>
        <strain evidence="2 3">120613-1</strain>
    </source>
</reference>
<feature type="region of interest" description="Disordered" evidence="1">
    <location>
        <begin position="40"/>
        <end position="155"/>
    </location>
</feature>
<evidence type="ECO:0000313" key="2">
    <source>
        <dbReference type="EMBL" id="RPB01299.1"/>
    </source>
</evidence>
<organism evidence="2 3">
    <name type="scientific">Choiromyces venosus 120613-1</name>
    <dbReference type="NCBI Taxonomy" id="1336337"/>
    <lineage>
        <taxon>Eukaryota</taxon>
        <taxon>Fungi</taxon>
        <taxon>Dikarya</taxon>
        <taxon>Ascomycota</taxon>
        <taxon>Pezizomycotina</taxon>
        <taxon>Pezizomycetes</taxon>
        <taxon>Pezizales</taxon>
        <taxon>Tuberaceae</taxon>
        <taxon>Choiromyces</taxon>
    </lineage>
</organism>
<dbReference type="Proteomes" id="UP000276215">
    <property type="component" value="Unassembled WGS sequence"/>
</dbReference>
<feature type="compositionally biased region" description="Basic residues" evidence="1">
    <location>
        <begin position="59"/>
        <end position="79"/>
    </location>
</feature>
<proteinExistence type="predicted"/>
<protein>
    <submittedName>
        <fullName evidence="2">Uncharacterized protein</fullName>
    </submittedName>
</protein>